<dbReference type="Pfam" id="PF19239">
    <property type="entry name" value="GIY_YIG_domain"/>
    <property type="match status" value="1"/>
</dbReference>
<evidence type="ECO:0000313" key="2">
    <source>
        <dbReference type="Proteomes" id="UP001459277"/>
    </source>
</evidence>
<sequence>MVAAAASSDSFTTTRFKREDCNRTKHDSVFSNWKVLVGPSDWEDYSLGKEGAARYRVHNLPKSSGSGIYELGIAVSQTGLGREVGKLDPDRLVVVYLGQADNVRTRLQQYGRTGAHLGNSYANGCANDSKNVSLQKRLGLFDEILSKGYPIVFRWAPMDSKRDAEKTEAQLLNRFDYAWNTSFNGARRPDDILQKLNKIASGTTRYPIIVRKFLPFSQKQVGIRIKASKLPSPENKLNTYADEESYNFLSRVFKFGRSQPRLVLDRTGVIEDNTSFCGVPLGNGFICRRPPVERRKRCAEHKGMRINMSIPKLVTEGKPKSIVGSDFGTLADRKSGSDSAQTFSYGTVELQPIPVKCPVSENFTSKCGVPLNNGSPCLRQPAQGRKRCDEHKGMRICRSISESVTEGKSQYDHDVYLDSSCHDALSYNQNSSAMCKPGIVQPRVPLEKLLASKGYETICGVDLGSGAYCTKQPARGRVRCEEHKWLKVNGVVSKLEAEDKSHVSGLGSKLSTYNDYKNGNSTTCGATCRDGSLCRRKPVEGNKRCWQHECMRAGSSFSGFDSGINSLTHSKLSTYNDYKYGNSTTCGATCHDGSLCRRQPVEGNKRCWQHKGMRAGSSFYF</sequence>
<proteinExistence type="predicted"/>
<dbReference type="GO" id="GO:0006355">
    <property type="term" value="P:regulation of DNA-templated transcription"/>
    <property type="evidence" value="ECO:0007669"/>
    <property type="project" value="InterPro"/>
</dbReference>
<dbReference type="GO" id="GO:0003677">
    <property type="term" value="F:DNA binding"/>
    <property type="evidence" value="ECO:0007669"/>
    <property type="project" value="InterPro"/>
</dbReference>
<organism evidence="1 2">
    <name type="scientific">Lithocarpus litseifolius</name>
    <dbReference type="NCBI Taxonomy" id="425828"/>
    <lineage>
        <taxon>Eukaryota</taxon>
        <taxon>Viridiplantae</taxon>
        <taxon>Streptophyta</taxon>
        <taxon>Embryophyta</taxon>
        <taxon>Tracheophyta</taxon>
        <taxon>Spermatophyta</taxon>
        <taxon>Magnoliopsida</taxon>
        <taxon>eudicotyledons</taxon>
        <taxon>Gunneridae</taxon>
        <taxon>Pentapetalae</taxon>
        <taxon>rosids</taxon>
        <taxon>fabids</taxon>
        <taxon>Fagales</taxon>
        <taxon>Fagaceae</taxon>
        <taxon>Lithocarpus</taxon>
    </lineage>
</organism>
<evidence type="ECO:0000313" key="1">
    <source>
        <dbReference type="EMBL" id="KAL0014939.1"/>
    </source>
</evidence>
<reference evidence="1 2" key="1">
    <citation type="submission" date="2024-01" db="EMBL/GenBank/DDBJ databases">
        <title>A telomere-to-telomere, gap-free genome of sweet tea (Lithocarpus litseifolius).</title>
        <authorList>
            <person name="Zhou J."/>
        </authorList>
    </citation>
    <scope>NUCLEOTIDE SEQUENCE [LARGE SCALE GENOMIC DNA]</scope>
    <source>
        <strain evidence="1">Zhou-2022a</strain>
        <tissue evidence="1">Leaf</tissue>
    </source>
</reference>
<dbReference type="EMBL" id="JAZDWU010000001">
    <property type="protein sequence ID" value="KAL0014939.1"/>
    <property type="molecule type" value="Genomic_DNA"/>
</dbReference>
<accession>A0AAW2DXW9</accession>
<evidence type="ECO:0008006" key="3">
    <source>
        <dbReference type="Google" id="ProtNLM"/>
    </source>
</evidence>
<name>A0AAW2DXW9_9ROSI</name>
<dbReference type="PANTHER" id="PTHR35133">
    <property type="entry name" value="PROTEIN EFFECTOR OF TRANSCRIPTION 2-RELATED"/>
    <property type="match status" value="1"/>
</dbReference>
<protein>
    <recommendedName>
        <fullName evidence="3">Protein EFFECTOR OF TRANSCRIPTION 2-like</fullName>
    </recommendedName>
</protein>
<keyword evidence="2" id="KW-1185">Reference proteome</keyword>
<dbReference type="PANTHER" id="PTHR35133:SF1">
    <property type="entry name" value="PROTEIN EFFECTOR OF TRANSCRIPTION 2-RELATED"/>
    <property type="match status" value="1"/>
</dbReference>
<dbReference type="Proteomes" id="UP001459277">
    <property type="component" value="Unassembled WGS sequence"/>
</dbReference>
<dbReference type="InterPro" id="IPR038909">
    <property type="entry name" value="Effector_transcript"/>
</dbReference>
<gene>
    <name evidence="1" type="ORF">SO802_002008</name>
</gene>
<comment type="caution">
    <text evidence="1">The sequence shown here is derived from an EMBL/GenBank/DDBJ whole genome shotgun (WGS) entry which is preliminary data.</text>
</comment>
<dbReference type="AlphaFoldDB" id="A0AAW2DXW9"/>